<dbReference type="PROSITE" id="PS51144">
    <property type="entry name" value="ALPHA_CA_2"/>
    <property type="match status" value="1"/>
</dbReference>
<evidence type="ECO:0000313" key="7">
    <source>
        <dbReference type="Proteomes" id="UP001162483"/>
    </source>
</evidence>
<accession>A0ABN9H911</accession>
<dbReference type="InterPro" id="IPR036398">
    <property type="entry name" value="CA_dom_sf"/>
</dbReference>
<organism evidence="6 7">
    <name type="scientific">Staurois parvus</name>
    <dbReference type="NCBI Taxonomy" id="386267"/>
    <lineage>
        <taxon>Eukaryota</taxon>
        <taxon>Metazoa</taxon>
        <taxon>Chordata</taxon>
        <taxon>Craniata</taxon>
        <taxon>Vertebrata</taxon>
        <taxon>Euteleostomi</taxon>
        <taxon>Amphibia</taxon>
        <taxon>Batrachia</taxon>
        <taxon>Anura</taxon>
        <taxon>Neobatrachia</taxon>
        <taxon>Ranoidea</taxon>
        <taxon>Ranidae</taxon>
        <taxon>Staurois</taxon>
    </lineage>
</organism>
<evidence type="ECO:0000256" key="2">
    <source>
        <dbReference type="ARBA" id="ARBA00022723"/>
    </source>
</evidence>
<comment type="similarity">
    <text evidence="1 4">Belongs to the alpha-carbonic anhydrase family.</text>
</comment>
<gene>
    <name evidence="6" type="ORF">SPARVUS_LOCUS15656239</name>
</gene>
<evidence type="ECO:0000259" key="5">
    <source>
        <dbReference type="PROSITE" id="PS51144"/>
    </source>
</evidence>
<keyword evidence="4" id="KW-0456">Lyase</keyword>
<dbReference type="InterPro" id="IPR023561">
    <property type="entry name" value="Carbonic_anhydrase_a-class"/>
</dbReference>
<protein>
    <recommendedName>
        <fullName evidence="4">Carbonic anhydrase</fullName>
        <ecNumber evidence="4">4.2.1.1</ecNumber>
    </recommendedName>
</protein>
<dbReference type="PROSITE" id="PS00162">
    <property type="entry name" value="ALPHA_CA_1"/>
    <property type="match status" value="1"/>
</dbReference>
<dbReference type="InterPro" id="IPR001148">
    <property type="entry name" value="CA_dom"/>
</dbReference>
<comment type="function">
    <text evidence="4">Reversible hydration of carbon dioxide.</text>
</comment>
<evidence type="ECO:0000256" key="3">
    <source>
        <dbReference type="ARBA" id="ARBA00022833"/>
    </source>
</evidence>
<dbReference type="PANTHER" id="PTHR18952">
    <property type="entry name" value="CARBONIC ANHYDRASE"/>
    <property type="match status" value="1"/>
</dbReference>
<sequence>MVFSLLVTDITEWDKAYPACGGREQSPINVDTWDSKFDPTLGPIQVSGYDVSPEESLKLKNNGHTVVLQLPDSLQINGGLANTYRAAQLHFHWGSHSSPGSEHTVNGQKFPGEIHVVHYSSNFQGLEEAVTQPGGLAVLAAFIEEGPDENEDYEHLLTHLENVKEAGQSTEIPGFDIRGLLPHQLDRYYRYNGSLTTPPCYQTVNWTIFNQTVLLSENQLAILEDTIHHDHDHVLQMNFREPQSLNGRLVLSSFDLRCQDGKLLEKVGSPLELTCCLSIQQLYNTSGRG</sequence>
<keyword evidence="7" id="KW-1185">Reference proteome</keyword>
<dbReference type="SUPFAM" id="SSF51069">
    <property type="entry name" value="Carbonic anhydrase"/>
    <property type="match status" value="1"/>
</dbReference>
<dbReference type="EMBL" id="CATNWA010020417">
    <property type="protein sequence ID" value="CAI9618266.1"/>
    <property type="molecule type" value="Genomic_DNA"/>
</dbReference>
<feature type="domain" description="Alpha-carbonic anhydrase" evidence="5">
    <location>
        <begin position="1"/>
        <end position="254"/>
    </location>
</feature>
<evidence type="ECO:0000313" key="6">
    <source>
        <dbReference type="EMBL" id="CAI9618266.1"/>
    </source>
</evidence>
<proteinExistence type="inferred from homology"/>
<evidence type="ECO:0000256" key="1">
    <source>
        <dbReference type="ARBA" id="ARBA00010718"/>
    </source>
</evidence>
<comment type="catalytic activity">
    <reaction evidence="4">
        <text>hydrogencarbonate + H(+) = CO2 + H2O</text>
        <dbReference type="Rhea" id="RHEA:10748"/>
        <dbReference type="ChEBI" id="CHEBI:15377"/>
        <dbReference type="ChEBI" id="CHEBI:15378"/>
        <dbReference type="ChEBI" id="CHEBI:16526"/>
        <dbReference type="ChEBI" id="CHEBI:17544"/>
        <dbReference type="EC" id="4.2.1.1"/>
    </reaction>
</comment>
<dbReference type="Gene3D" id="3.10.200.10">
    <property type="entry name" value="Alpha carbonic anhydrase"/>
    <property type="match status" value="1"/>
</dbReference>
<keyword evidence="2 4" id="KW-0479">Metal-binding</keyword>
<comment type="cofactor">
    <cofactor evidence="4">
        <name>Zn(2+)</name>
        <dbReference type="ChEBI" id="CHEBI:29105"/>
    </cofactor>
</comment>
<dbReference type="InterPro" id="IPR018338">
    <property type="entry name" value="Carbonic_anhydrase_a-class_CS"/>
</dbReference>
<dbReference type="Pfam" id="PF00194">
    <property type="entry name" value="Carb_anhydrase"/>
    <property type="match status" value="1"/>
</dbReference>
<keyword evidence="3 4" id="KW-0862">Zinc</keyword>
<dbReference type="SMART" id="SM01057">
    <property type="entry name" value="Carb_anhydrase"/>
    <property type="match status" value="1"/>
</dbReference>
<dbReference type="PANTHER" id="PTHR18952:SF18">
    <property type="entry name" value="CARBONIC ANHYDRASE 9"/>
    <property type="match status" value="1"/>
</dbReference>
<comment type="caution">
    <text evidence="6">The sequence shown here is derived from an EMBL/GenBank/DDBJ whole genome shotgun (WGS) entry which is preliminary data.</text>
</comment>
<dbReference type="Proteomes" id="UP001162483">
    <property type="component" value="Unassembled WGS sequence"/>
</dbReference>
<reference evidence="6" key="1">
    <citation type="submission" date="2023-05" db="EMBL/GenBank/DDBJ databases">
        <authorList>
            <person name="Stuckert A."/>
        </authorList>
    </citation>
    <scope>NUCLEOTIDE SEQUENCE</scope>
</reference>
<dbReference type="EC" id="4.2.1.1" evidence="4"/>
<name>A0ABN9H911_9NEOB</name>
<evidence type="ECO:0000256" key="4">
    <source>
        <dbReference type="RuleBase" id="RU367011"/>
    </source>
</evidence>